<dbReference type="RefSeq" id="WP_242867645.1">
    <property type="nucleotide sequence ID" value="NZ_KQ959799.1"/>
</dbReference>
<proteinExistence type="predicted"/>
<dbReference type="STRING" id="467210.HMPREF1866_01066"/>
<sequence length="410" mass="45434">MQNSSWDKYGEVCALLKNNNKNFNTVVGDGDERQINSNIENMLLNLKLLETMIAAGNLYETRVPITNLNEQVVPIEGAGQQIKFYNLEYSDAQMDKKIVRDNVGYVNGSKPGFNKYIHKVHVFAYTSNNSNKSMRDFIINVLGTIGASISGPITTINYGTALVSIMMANPIFAPISAPVGVICTMLSTSAGFIDAERSDSETEYSKVLAIKSINECINMSLLSSCLGLYTAHAIHEIKQPADNNYAWSEYESSYKGKTGQKSRNAGFATKDKLISLRQEGNKALGFGYGYSISVIDGGNTRNSLRNFNNNMKNIRISKNDRNGKQIEQKTISEGEGLGEFHECNDLKSLIDYMNTKINGTDYVIDILGVVGVNGSDIPGRIVYKFDDGTEKVIYEDDFLNLPILFKDNRL</sequence>
<keyword evidence="1" id="KW-0812">Transmembrane</keyword>
<keyword evidence="3" id="KW-1185">Reference proteome</keyword>
<dbReference type="PATRIC" id="fig|467210.3.peg.1055"/>
<dbReference type="EMBL" id="LSDA01000039">
    <property type="protein sequence ID" value="KXB59089.1"/>
    <property type="molecule type" value="Genomic_DNA"/>
</dbReference>
<keyword evidence="1" id="KW-0472">Membrane</keyword>
<feature type="transmembrane region" description="Helical" evidence="1">
    <location>
        <begin position="137"/>
        <end position="159"/>
    </location>
</feature>
<protein>
    <submittedName>
        <fullName evidence="2">Uncharacterized protein</fullName>
    </submittedName>
</protein>
<gene>
    <name evidence="2" type="ORF">HMPREF1866_01066</name>
</gene>
<name>A0A133ZUG5_9FIRM</name>
<evidence type="ECO:0000313" key="2">
    <source>
        <dbReference type="EMBL" id="KXB59089.1"/>
    </source>
</evidence>
<dbReference type="AlphaFoldDB" id="A0A133ZUG5"/>
<comment type="caution">
    <text evidence="2">The sequence shown here is derived from an EMBL/GenBank/DDBJ whole genome shotgun (WGS) entry which is preliminary data.</text>
</comment>
<organism evidence="2 3">
    <name type="scientific">Lachnoanaerobaculum saburreum</name>
    <dbReference type="NCBI Taxonomy" id="467210"/>
    <lineage>
        <taxon>Bacteria</taxon>
        <taxon>Bacillati</taxon>
        <taxon>Bacillota</taxon>
        <taxon>Clostridia</taxon>
        <taxon>Lachnospirales</taxon>
        <taxon>Lachnospiraceae</taxon>
        <taxon>Lachnoanaerobaculum</taxon>
    </lineage>
</organism>
<accession>A0A133ZUG5</accession>
<evidence type="ECO:0000256" key="1">
    <source>
        <dbReference type="SAM" id="Phobius"/>
    </source>
</evidence>
<evidence type="ECO:0000313" key="3">
    <source>
        <dbReference type="Proteomes" id="UP000070394"/>
    </source>
</evidence>
<keyword evidence="1" id="KW-1133">Transmembrane helix</keyword>
<feature type="transmembrane region" description="Helical" evidence="1">
    <location>
        <begin position="171"/>
        <end position="193"/>
    </location>
</feature>
<reference evidence="3" key="1">
    <citation type="submission" date="2016-01" db="EMBL/GenBank/DDBJ databases">
        <authorList>
            <person name="Mitreva M."/>
            <person name="Pepin K.H."/>
            <person name="Mihindukulasuriya K.A."/>
            <person name="Fulton R."/>
            <person name="Fronick C."/>
            <person name="O'Laughlin M."/>
            <person name="Miner T."/>
            <person name="Herter B."/>
            <person name="Rosa B.A."/>
            <person name="Cordes M."/>
            <person name="Tomlinson C."/>
            <person name="Wollam A."/>
            <person name="Palsikar V.B."/>
            <person name="Mardis E.R."/>
            <person name="Wilson R.K."/>
        </authorList>
    </citation>
    <scope>NUCLEOTIDE SEQUENCE [LARGE SCALE GENOMIC DNA]</scope>
    <source>
        <strain evidence="3">DNF00896</strain>
    </source>
</reference>
<dbReference type="Proteomes" id="UP000070394">
    <property type="component" value="Unassembled WGS sequence"/>
</dbReference>